<dbReference type="Proteomes" id="UP000001542">
    <property type="component" value="Unassembled WGS sequence"/>
</dbReference>
<dbReference type="AlphaFoldDB" id="A2DAJ3"/>
<accession>A2DAJ3</accession>
<evidence type="ECO:0000313" key="5">
    <source>
        <dbReference type="Proteomes" id="UP000001542"/>
    </source>
</evidence>
<feature type="repeat" description="ANK" evidence="3">
    <location>
        <begin position="88"/>
        <end position="120"/>
    </location>
</feature>
<dbReference type="PANTHER" id="PTHR24171">
    <property type="entry name" value="ANKYRIN REPEAT DOMAIN-CONTAINING PROTEIN 39-RELATED"/>
    <property type="match status" value="1"/>
</dbReference>
<feature type="repeat" description="ANK" evidence="3">
    <location>
        <begin position="154"/>
        <end position="186"/>
    </location>
</feature>
<dbReference type="InterPro" id="IPR036770">
    <property type="entry name" value="Ankyrin_rpt-contain_sf"/>
</dbReference>
<keyword evidence="5" id="KW-1185">Reference proteome</keyword>
<keyword evidence="2 3" id="KW-0040">ANK repeat</keyword>
<dbReference type="Gene3D" id="1.25.40.20">
    <property type="entry name" value="Ankyrin repeat-containing domain"/>
    <property type="match status" value="2"/>
</dbReference>
<gene>
    <name evidence="4" type="ORF">TVAG_035190</name>
</gene>
<evidence type="ECO:0000256" key="2">
    <source>
        <dbReference type="ARBA" id="ARBA00023043"/>
    </source>
</evidence>
<evidence type="ECO:0000313" key="4">
    <source>
        <dbReference type="EMBL" id="EAY22496.1"/>
    </source>
</evidence>
<dbReference type="SMART" id="SM00248">
    <property type="entry name" value="ANK"/>
    <property type="match status" value="7"/>
</dbReference>
<reference evidence="4" key="2">
    <citation type="journal article" date="2007" name="Science">
        <title>Draft genome sequence of the sexually transmitted pathogen Trichomonas vaginalis.</title>
        <authorList>
            <person name="Carlton J.M."/>
            <person name="Hirt R.P."/>
            <person name="Silva J.C."/>
            <person name="Delcher A.L."/>
            <person name="Schatz M."/>
            <person name="Zhao Q."/>
            <person name="Wortman J.R."/>
            <person name="Bidwell S.L."/>
            <person name="Alsmark U.C.M."/>
            <person name="Besteiro S."/>
            <person name="Sicheritz-Ponten T."/>
            <person name="Noel C.J."/>
            <person name="Dacks J.B."/>
            <person name="Foster P.G."/>
            <person name="Simillion C."/>
            <person name="Van de Peer Y."/>
            <person name="Miranda-Saavedra D."/>
            <person name="Barton G.J."/>
            <person name="Westrop G.D."/>
            <person name="Mueller S."/>
            <person name="Dessi D."/>
            <person name="Fiori P.L."/>
            <person name="Ren Q."/>
            <person name="Paulsen I."/>
            <person name="Zhang H."/>
            <person name="Bastida-Corcuera F.D."/>
            <person name="Simoes-Barbosa A."/>
            <person name="Brown M.T."/>
            <person name="Hayes R.D."/>
            <person name="Mukherjee M."/>
            <person name="Okumura C.Y."/>
            <person name="Schneider R."/>
            <person name="Smith A.J."/>
            <person name="Vanacova S."/>
            <person name="Villalvazo M."/>
            <person name="Haas B.J."/>
            <person name="Pertea M."/>
            <person name="Feldblyum T.V."/>
            <person name="Utterback T.R."/>
            <person name="Shu C.L."/>
            <person name="Osoegawa K."/>
            <person name="de Jong P.J."/>
            <person name="Hrdy I."/>
            <person name="Horvathova L."/>
            <person name="Zubacova Z."/>
            <person name="Dolezal P."/>
            <person name="Malik S.B."/>
            <person name="Logsdon J.M. Jr."/>
            <person name="Henze K."/>
            <person name="Gupta A."/>
            <person name="Wang C.C."/>
            <person name="Dunne R.L."/>
            <person name="Upcroft J.A."/>
            <person name="Upcroft P."/>
            <person name="White O."/>
            <person name="Salzberg S.L."/>
            <person name="Tang P."/>
            <person name="Chiu C.-H."/>
            <person name="Lee Y.-S."/>
            <person name="Embley T.M."/>
            <person name="Coombs G.H."/>
            <person name="Mottram J.C."/>
            <person name="Tachezy J."/>
            <person name="Fraser-Liggett C.M."/>
            <person name="Johnson P.J."/>
        </authorList>
    </citation>
    <scope>NUCLEOTIDE SEQUENCE [LARGE SCALE GENOMIC DNA]</scope>
    <source>
        <strain evidence="4">G3</strain>
    </source>
</reference>
<dbReference type="EMBL" id="DS113183">
    <property type="protein sequence ID" value="EAY22496.1"/>
    <property type="molecule type" value="Genomic_DNA"/>
</dbReference>
<dbReference type="Pfam" id="PF12796">
    <property type="entry name" value="Ank_2"/>
    <property type="match status" value="3"/>
</dbReference>
<dbReference type="InterPro" id="IPR002110">
    <property type="entry name" value="Ankyrin_rpt"/>
</dbReference>
<dbReference type="STRING" id="5722.A2DAJ3"/>
<protein>
    <submittedName>
        <fullName evidence="4">Uncharacterized protein</fullName>
    </submittedName>
</protein>
<dbReference type="PROSITE" id="PS50297">
    <property type="entry name" value="ANK_REP_REGION"/>
    <property type="match status" value="2"/>
</dbReference>
<dbReference type="eggNOG" id="KOG4177">
    <property type="taxonomic scope" value="Eukaryota"/>
</dbReference>
<evidence type="ECO:0000256" key="3">
    <source>
        <dbReference type="PROSITE-ProRule" id="PRU00023"/>
    </source>
</evidence>
<dbReference type="InParanoid" id="A2DAJ3"/>
<dbReference type="RefSeq" id="XP_001583482.1">
    <property type="nucleotide sequence ID" value="XM_001583432.1"/>
</dbReference>
<dbReference type="SUPFAM" id="SSF48403">
    <property type="entry name" value="Ankyrin repeat"/>
    <property type="match status" value="1"/>
</dbReference>
<name>A2DAJ3_TRIV3</name>
<dbReference type="OrthoDB" id="197879at2759"/>
<evidence type="ECO:0000256" key="1">
    <source>
        <dbReference type="ARBA" id="ARBA00022737"/>
    </source>
</evidence>
<dbReference type="KEGG" id="tva:5468050"/>
<proteinExistence type="predicted"/>
<dbReference type="PROSITE" id="PS50088">
    <property type="entry name" value="ANK_REPEAT"/>
    <property type="match status" value="2"/>
</dbReference>
<dbReference type="VEuPathDB" id="TrichDB:TVAGG3_0811220"/>
<organism evidence="4 5">
    <name type="scientific">Trichomonas vaginalis (strain ATCC PRA-98 / G3)</name>
    <dbReference type="NCBI Taxonomy" id="412133"/>
    <lineage>
        <taxon>Eukaryota</taxon>
        <taxon>Metamonada</taxon>
        <taxon>Parabasalia</taxon>
        <taxon>Trichomonadida</taxon>
        <taxon>Trichomonadidae</taxon>
        <taxon>Trichomonas</taxon>
    </lineage>
</organism>
<dbReference type="PRINTS" id="PR01415">
    <property type="entry name" value="ANKYRIN"/>
</dbReference>
<dbReference type="VEuPathDB" id="TrichDB:TVAG_434760"/>
<keyword evidence="1" id="KW-0677">Repeat</keyword>
<sequence>MHEEIYSEGEFTLDPYMVKALNQDDVDQFQNLFISISNVNSRLSPIHIYDPLLRSRPPILSVCIYAGARNIVHFLLMNGADIQLYDSKGRLPLHFAACSGNTDLVVDLLQFGCDMNSTDFYQRNVLHYAAEFGCYETVILMFTYGFDLTSRHYRGWTPLHFSAWNNSIGIAKFLLENGTDPEVESTNNETPLQFALYNKFNRFAKLLLKYGAKPEGRPETHHAKPLIWCVKSDNVEGIQLLMKYKINLEITNEFNETALEVALRSNRLKAAEYLIDHGAKITNNAKESTMMSPAARNLVKSKLRSH</sequence>
<reference evidence="4" key="1">
    <citation type="submission" date="2006-10" db="EMBL/GenBank/DDBJ databases">
        <authorList>
            <person name="Amadeo P."/>
            <person name="Zhao Q."/>
            <person name="Wortman J."/>
            <person name="Fraser-Liggett C."/>
            <person name="Carlton J."/>
        </authorList>
    </citation>
    <scope>NUCLEOTIDE SEQUENCE</scope>
    <source>
        <strain evidence="4">G3</strain>
    </source>
</reference>